<proteinExistence type="predicted"/>
<evidence type="ECO:0000256" key="6">
    <source>
        <dbReference type="SAM" id="MobiDB-lite"/>
    </source>
</evidence>
<dbReference type="GO" id="GO:0003700">
    <property type="term" value="F:DNA-binding transcription factor activity"/>
    <property type="evidence" value="ECO:0007669"/>
    <property type="project" value="InterPro"/>
</dbReference>
<evidence type="ECO:0000256" key="4">
    <source>
        <dbReference type="ARBA" id="ARBA00023163"/>
    </source>
</evidence>
<evidence type="ECO:0000313" key="8">
    <source>
        <dbReference type="EMBL" id="THG00040.1"/>
    </source>
</evidence>
<gene>
    <name evidence="8" type="ORF">TEA_017577</name>
</gene>
<reference evidence="8 9" key="1">
    <citation type="journal article" date="2018" name="Proc. Natl. Acad. Sci. U.S.A.">
        <title>Draft genome sequence of Camellia sinensis var. sinensis provides insights into the evolution of the tea genome and tea quality.</title>
        <authorList>
            <person name="Wei C."/>
            <person name="Yang H."/>
            <person name="Wang S."/>
            <person name="Zhao J."/>
            <person name="Liu C."/>
            <person name="Gao L."/>
            <person name="Xia E."/>
            <person name="Lu Y."/>
            <person name="Tai Y."/>
            <person name="She G."/>
            <person name="Sun J."/>
            <person name="Cao H."/>
            <person name="Tong W."/>
            <person name="Gao Q."/>
            <person name="Li Y."/>
            <person name="Deng W."/>
            <person name="Jiang X."/>
            <person name="Wang W."/>
            <person name="Chen Q."/>
            <person name="Zhang S."/>
            <person name="Li H."/>
            <person name="Wu J."/>
            <person name="Wang P."/>
            <person name="Li P."/>
            <person name="Shi C."/>
            <person name="Zheng F."/>
            <person name="Jian J."/>
            <person name="Huang B."/>
            <person name="Shan D."/>
            <person name="Shi M."/>
            <person name="Fang C."/>
            <person name="Yue Y."/>
            <person name="Li F."/>
            <person name="Li D."/>
            <person name="Wei S."/>
            <person name="Han B."/>
            <person name="Jiang C."/>
            <person name="Yin Y."/>
            <person name="Xia T."/>
            <person name="Zhang Z."/>
            <person name="Bennetzen J.L."/>
            <person name="Zhao S."/>
            <person name="Wan X."/>
        </authorList>
    </citation>
    <scope>NUCLEOTIDE SEQUENCE [LARGE SCALE GENOMIC DNA]</scope>
    <source>
        <strain evidence="9">cv. Shuchazao</strain>
        <tissue evidence="8">Leaf</tissue>
    </source>
</reference>
<feature type="compositionally biased region" description="Polar residues" evidence="6">
    <location>
        <begin position="332"/>
        <end position="341"/>
    </location>
</feature>
<dbReference type="SUPFAM" id="SSF101936">
    <property type="entry name" value="DNA-binding pseudobarrel domain"/>
    <property type="match status" value="2"/>
</dbReference>
<accession>A0A4S4DBS4</accession>
<dbReference type="AlphaFoldDB" id="A0A4S4DBS4"/>
<feature type="compositionally biased region" description="Basic and acidic residues" evidence="6">
    <location>
        <begin position="10"/>
        <end position="19"/>
    </location>
</feature>
<dbReference type="Pfam" id="PF02362">
    <property type="entry name" value="B3"/>
    <property type="match status" value="2"/>
</dbReference>
<evidence type="ECO:0000256" key="1">
    <source>
        <dbReference type="ARBA" id="ARBA00004123"/>
    </source>
</evidence>
<comment type="caution">
    <text evidence="8">The sequence shown here is derived from an EMBL/GenBank/DDBJ whole genome shotgun (WGS) entry which is preliminary data.</text>
</comment>
<evidence type="ECO:0000256" key="3">
    <source>
        <dbReference type="ARBA" id="ARBA00023125"/>
    </source>
</evidence>
<evidence type="ECO:0000313" key="9">
    <source>
        <dbReference type="Proteomes" id="UP000306102"/>
    </source>
</evidence>
<keyword evidence="3" id="KW-0238">DNA-binding</keyword>
<feature type="compositionally biased region" description="Polar residues" evidence="6">
    <location>
        <begin position="28"/>
        <end position="47"/>
    </location>
</feature>
<dbReference type="GO" id="GO:0005634">
    <property type="term" value="C:nucleus"/>
    <property type="evidence" value="ECO:0007669"/>
    <property type="project" value="UniProtKB-SubCell"/>
</dbReference>
<dbReference type="GO" id="GO:0003677">
    <property type="term" value="F:DNA binding"/>
    <property type="evidence" value="ECO:0007669"/>
    <property type="project" value="UniProtKB-KW"/>
</dbReference>
<name>A0A4S4DBS4_CAMSN</name>
<comment type="subcellular location">
    <subcellularLocation>
        <location evidence="1">Nucleus</location>
    </subcellularLocation>
</comment>
<evidence type="ECO:0000256" key="2">
    <source>
        <dbReference type="ARBA" id="ARBA00023015"/>
    </source>
</evidence>
<feature type="compositionally biased region" description="Basic and acidic residues" evidence="6">
    <location>
        <begin position="48"/>
        <end position="57"/>
    </location>
</feature>
<evidence type="ECO:0000259" key="7">
    <source>
        <dbReference type="PROSITE" id="PS50863"/>
    </source>
</evidence>
<dbReference type="Gene3D" id="2.40.330.10">
    <property type="entry name" value="DNA-binding pseudobarrel domain"/>
    <property type="match status" value="2"/>
</dbReference>
<dbReference type="SMART" id="SM01019">
    <property type="entry name" value="B3"/>
    <property type="match status" value="2"/>
</dbReference>
<dbReference type="InterPro" id="IPR003340">
    <property type="entry name" value="B3_DNA-bd"/>
</dbReference>
<dbReference type="PANTHER" id="PTHR31140:SF139">
    <property type="entry name" value="B3 DOMAIN-CONTAINING PROTEIN OS02G0455900-RELATED"/>
    <property type="match status" value="1"/>
</dbReference>
<dbReference type="InterPro" id="IPR044800">
    <property type="entry name" value="LEC2-like"/>
</dbReference>
<dbReference type="CDD" id="cd10017">
    <property type="entry name" value="B3_DNA"/>
    <property type="match status" value="2"/>
</dbReference>
<dbReference type="PANTHER" id="PTHR31140">
    <property type="entry name" value="B3 DOMAIN-CONTAINING TRANSCRIPTION FACTOR ABI3"/>
    <property type="match status" value="1"/>
</dbReference>
<protein>
    <recommendedName>
        <fullName evidence="7">TF-B3 domain-containing protein</fullName>
    </recommendedName>
</protein>
<feature type="region of interest" description="Disordered" evidence="6">
    <location>
        <begin position="1"/>
        <end position="98"/>
    </location>
</feature>
<feature type="domain" description="TF-B3" evidence="7">
    <location>
        <begin position="110"/>
        <end position="217"/>
    </location>
</feature>
<keyword evidence="9" id="KW-1185">Reference proteome</keyword>
<dbReference type="PROSITE" id="PS50863">
    <property type="entry name" value="B3"/>
    <property type="match status" value="2"/>
</dbReference>
<keyword evidence="4" id="KW-0804">Transcription</keyword>
<feature type="domain" description="TF-B3" evidence="7">
    <location>
        <begin position="225"/>
        <end position="328"/>
    </location>
</feature>
<feature type="region of interest" description="Disordered" evidence="6">
    <location>
        <begin position="332"/>
        <end position="380"/>
    </location>
</feature>
<dbReference type="EMBL" id="SDRB02011807">
    <property type="protein sequence ID" value="THG00040.1"/>
    <property type="molecule type" value="Genomic_DNA"/>
</dbReference>
<sequence length="413" mass="46071">MSESRDNDDEQGKMMKESDVQQEEEVSTEGNASSSTPLEETPTQTEGSADKMTEKPSGEGNVDLPFHKLTTHDDDDTISQSKSGGGSSSSERANQELQNTDDQFHREAIFFELQLTQNDVEKDSLCIPKKTAAEHFPCVPIDTVQGDIIDGKIVISDTQNQNWNMTLFYIHSLGAFLIAGGWHDFAVRHNLKARDVICFCRPLSHFGALNFLIQHVKPPEFNPESFLFQQQMTSTSKSILNVPKEEVRKHFPEIEIPDGRSLHFTDAQNMDWPMIISFAQNKDAYMLTDGWDGFVNKHGLEAMDVIRFYKPVQPLHEGHFLIECVKREEAASGTSSGQNDQLGWGDRASSGKHAGPSPHCGSPVKGRTRSCWTGNNKPGGRKRAIKALEEFLQATVGDWEAMVLISQSLDSKK</sequence>
<keyword evidence="5" id="KW-0539">Nucleus</keyword>
<evidence type="ECO:0000256" key="5">
    <source>
        <dbReference type="ARBA" id="ARBA00023242"/>
    </source>
</evidence>
<organism evidence="8 9">
    <name type="scientific">Camellia sinensis var. sinensis</name>
    <name type="common">China tea</name>
    <dbReference type="NCBI Taxonomy" id="542762"/>
    <lineage>
        <taxon>Eukaryota</taxon>
        <taxon>Viridiplantae</taxon>
        <taxon>Streptophyta</taxon>
        <taxon>Embryophyta</taxon>
        <taxon>Tracheophyta</taxon>
        <taxon>Spermatophyta</taxon>
        <taxon>Magnoliopsida</taxon>
        <taxon>eudicotyledons</taxon>
        <taxon>Gunneridae</taxon>
        <taxon>Pentapetalae</taxon>
        <taxon>asterids</taxon>
        <taxon>Ericales</taxon>
        <taxon>Theaceae</taxon>
        <taxon>Camellia</taxon>
    </lineage>
</organism>
<keyword evidence="2" id="KW-0805">Transcription regulation</keyword>
<dbReference type="Proteomes" id="UP000306102">
    <property type="component" value="Unassembled WGS sequence"/>
</dbReference>
<dbReference type="InterPro" id="IPR015300">
    <property type="entry name" value="DNA-bd_pseudobarrel_sf"/>
</dbReference>